<dbReference type="OrthoDB" id="5524141at2"/>
<feature type="region of interest" description="Disordered" evidence="1">
    <location>
        <begin position="23"/>
        <end position="46"/>
    </location>
</feature>
<accession>Q2IEP6</accession>
<sequence>MAVPRLALVVAALLLAPAAGFPQDEPDGPSAPAPDHGKVATDDATPAGAGTRELELAYLPSVTHHGGGRFEQAAHAHVNAFAVTALYGVTDDLDLKVTGGFAHAMDRSDPSAATRGSGLTDLTLASRWRLLASARRALDVMLTTAVVAPIGHEEAAGSLGLTQGFWSVRNALVASKDWGRVTGNAELALTVPVGGGAGDFRAATCANLAVGYAVLPWLQPLLEANYDVTRGAATAQRIAVTAGVNLAGSGGTRLVAGVQRAVWGRNVVESTSGLVALKTGF</sequence>
<gene>
    <name evidence="3" type="ordered locus">Adeh_3290</name>
</gene>
<dbReference type="AlphaFoldDB" id="Q2IEP6"/>
<dbReference type="EMBL" id="CP000251">
    <property type="protein sequence ID" value="ABC83057.1"/>
    <property type="molecule type" value="Genomic_DNA"/>
</dbReference>
<dbReference type="RefSeq" id="WP_011422339.1">
    <property type="nucleotide sequence ID" value="NC_007760.1"/>
</dbReference>
<dbReference type="HOGENOM" id="CLU_999810_0_0_7"/>
<evidence type="ECO:0000313" key="3">
    <source>
        <dbReference type="EMBL" id="ABC83057.1"/>
    </source>
</evidence>
<feature type="signal peptide" evidence="2">
    <location>
        <begin position="1"/>
        <end position="22"/>
    </location>
</feature>
<proteinExistence type="predicted"/>
<reference evidence="3" key="1">
    <citation type="submission" date="2006-01" db="EMBL/GenBank/DDBJ databases">
        <title>Complete sequence of Anaeromyxobacter dehalogenans 2CP-C.</title>
        <authorList>
            <consortium name="US DOE Joint Genome Institute"/>
            <person name="Copeland A."/>
            <person name="Lucas S."/>
            <person name="Lapidus A."/>
            <person name="Barry K."/>
            <person name="Detter J.C."/>
            <person name="Glavina T."/>
            <person name="Hammon N."/>
            <person name="Israni S."/>
            <person name="Pitluck S."/>
            <person name="Brettin T."/>
            <person name="Bruce D."/>
            <person name="Han C."/>
            <person name="Tapia R."/>
            <person name="Gilna P."/>
            <person name="Kiss H."/>
            <person name="Schmutz J."/>
            <person name="Larimer F."/>
            <person name="Land M."/>
            <person name="Kyrpides N."/>
            <person name="Anderson I."/>
            <person name="Sanford R.A."/>
            <person name="Ritalahti K.M."/>
            <person name="Thomas H.S."/>
            <person name="Kirby J.R."/>
            <person name="Zhulin I.B."/>
            <person name="Loeffler F.E."/>
            <person name="Richardson P."/>
        </authorList>
    </citation>
    <scope>NUCLEOTIDE SEQUENCE</scope>
    <source>
        <strain evidence="3">2CP-C</strain>
    </source>
</reference>
<dbReference type="KEGG" id="ade:Adeh_3290"/>
<dbReference type="eggNOG" id="COG4313">
    <property type="taxonomic scope" value="Bacteria"/>
</dbReference>
<protein>
    <submittedName>
        <fullName evidence="3">Uncharacterized protein</fullName>
    </submittedName>
</protein>
<evidence type="ECO:0000256" key="1">
    <source>
        <dbReference type="SAM" id="MobiDB-lite"/>
    </source>
</evidence>
<keyword evidence="2" id="KW-0732">Signal</keyword>
<organism evidence="3 4">
    <name type="scientific">Anaeromyxobacter dehalogenans (strain 2CP-C)</name>
    <dbReference type="NCBI Taxonomy" id="290397"/>
    <lineage>
        <taxon>Bacteria</taxon>
        <taxon>Pseudomonadati</taxon>
        <taxon>Myxococcota</taxon>
        <taxon>Myxococcia</taxon>
        <taxon>Myxococcales</taxon>
        <taxon>Cystobacterineae</taxon>
        <taxon>Anaeromyxobacteraceae</taxon>
        <taxon>Anaeromyxobacter</taxon>
    </lineage>
</organism>
<dbReference type="STRING" id="290397.Adeh_3290"/>
<feature type="chain" id="PRO_5004209977" evidence="2">
    <location>
        <begin position="23"/>
        <end position="281"/>
    </location>
</feature>
<evidence type="ECO:0000313" key="4">
    <source>
        <dbReference type="Proteomes" id="UP000001935"/>
    </source>
</evidence>
<name>Q2IEP6_ANADE</name>
<dbReference type="Proteomes" id="UP000001935">
    <property type="component" value="Chromosome"/>
</dbReference>
<evidence type="ECO:0000256" key="2">
    <source>
        <dbReference type="SAM" id="SignalP"/>
    </source>
</evidence>